<dbReference type="PROSITE" id="PS50850">
    <property type="entry name" value="MFS"/>
    <property type="match status" value="1"/>
</dbReference>
<feature type="transmembrane region" description="Helical" evidence="5">
    <location>
        <begin position="327"/>
        <end position="354"/>
    </location>
</feature>
<evidence type="ECO:0000256" key="2">
    <source>
        <dbReference type="ARBA" id="ARBA00022692"/>
    </source>
</evidence>
<feature type="transmembrane region" description="Helical" evidence="5">
    <location>
        <begin position="457"/>
        <end position="480"/>
    </location>
</feature>
<feature type="transmembrane region" description="Helical" evidence="5">
    <location>
        <begin position="222"/>
        <end position="245"/>
    </location>
</feature>
<feature type="transmembrane region" description="Helical" evidence="5">
    <location>
        <begin position="423"/>
        <end position="445"/>
    </location>
</feature>
<dbReference type="InterPro" id="IPR036259">
    <property type="entry name" value="MFS_trans_sf"/>
</dbReference>
<keyword evidence="4 5" id="KW-0472">Membrane</keyword>
<name>A0ABM3JI65_BACDO</name>
<reference evidence="8" key="1">
    <citation type="submission" date="2025-08" db="UniProtKB">
        <authorList>
            <consortium name="RefSeq"/>
        </authorList>
    </citation>
    <scope>IDENTIFICATION</scope>
    <source>
        <tissue evidence="8">Adult</tissue>
    </source>
</reference>
<feature type="transmembrane region" description="Helical" evidence="5">
    <location>
        <begin position="134"/>
        <end position="156"/>
    </location>
</feature>
<dbReference type="RefSeq" id="XP_049308912.1">
    <property type="nucleotide sequence ID" value="XM_049452955.1"/>
</dbReference>
<dbReference type="InterPro" id="IPR020846">
    <property type="entry name" value="MFS_dom"/>
</dbReference>
<dbReference type="SUPFAM" id="SSF103473">
    <property type="entry name" value="MFS general substrate transporter"/>
    <property type="match status" value="1"/>
</dbReference>
<sequence>MCSLKCIFLHDNHNFSYSASKFHKKNKDAKHCLQSSKNAERLLAMCLDSSFPVRYTQILLLFTSLVLTFHQRVNVPEVIVVLTTANGTYAHFMPEGYSLTPHEKSTMLGSIFWGAILVQIPSGYICSAYGSVKLLFCSLFFSSLICSVLPLSLIFGNFITFILLRALQGLAQGVLFPTIFGHLAKWCPLNERSLLGGFSQSGAEFGVALGLINTGFLSMSQLYWPAAFYMPGLAGLVWCIFWSIFGAESPWVSKRISANERQLILSAGTLSMREKRSKAAIPWRAIATSVPYLVLLLNKISHAFTIATMGQQIPTYLNGMYAYEIHINALISALPFFIMLISTYMVTIISHYLLKVRKVRLSLVRKSLNTISNWVPATALATMSLLSKDNAVGNISCIVITVVAFSTFTLGSSLNHIDLAPNFAPLLSGITGTFIMIAAIFSPIAVAEVVKNENDPWQWNIIFLFTAAFLFVTNLLYLFFGQMVAQPWNELQTKETKSVNNEAA</sequence>
<dbReference type="Gene3D" id="1.20.1250.20">
    <property type="entry name" value="MFS general substrate transporter like domains"/>
    <property type="match status" value="1"/>
</dbReference>
<evidence type="ECO:0000256" key="5">
    <source>
        <dbReference type="SAM" id="Phobius"/>
    </source>
</evidence>
<gene>
    <name evidence="8" type="primary">LOC105226236</name>
</gene>
<feature type="transmembrane region" description="Helical" evidence="5">
    <location>
        <begin position="107"/>
        <end position="127"/>
    </location>
</feature>
<evidence type="ECO:0000259" key="6">
    <source>
        <dbReference type="PROSITE" id="PS50850"/>
    </source>
</evidence>
<evidence type="ECO:0000256" key="3">
    <source>
        <dbReference type="ARBA" id="ARBA00022989"/>
    </source>
</evidence>
<dbReference type="InterPro" id="IPR050382">
    <property type="entry name" value="MFS_Na/Anion_cotransporter"/>
</dbReference>
<evidence type="ECO:0000256" key="1">
    <source>
        <dbReference type="ARBA" id="ARBA00004141"/>
    </source>
</evidence>
<comment type="subcellular location">
    <subcellularLocation>
        <location evidence="1">Membrane</location>
        <topology evidence="1">Multi-pass membrane protein</topology>
    </subcellularLocation>
</comment>
<dbReference type="PANTHER" id="PTHR11662">
    <property type="entry name" value="SOLUTE CARRIER FAMILY 17"/>
    <property type="match status" value="1"/>
</dbReference>
<feature type="transmembrane region" description="Helical" evidence="5">
    <location>
        <begin position="281"/>
        <end position="307"/>
    </location>
</feature>
<evidence type="ECO:0000313" key="7">
    <source>
        <dbReference type="Proteomes" id="UP001652620"/>
    </source>
</evidence>
<protein>
    <submittedName>
        <fullName evidence="8">Inorganic phosphate cotransporter</fullName>
    </submittedName>
</protein>
<dbReference type="InterPro" id="IPR011701">
    <property type="entry name" value="MFS"/>
</dbReference>
<dbReference type="GeneID" id="105226236"/>
<dbReference type="Pfam" id="PF07690">
    <property type="entry name" value="MFS_1"/>
    <property type="match status" value="1"/>
</dbReference>
<feature type="domain" description="Major facilitator superfamily (MFS) profile" evidence="6">
    <location>
        <begin position="57"/>
        <end position="485"/>
    </location>
</feature>
<dbReference type="Proteomes" id="UP001652620">
    <property type="component" value="Chromosome 3"/>
</dbReference>
<accession>A0ABM3JI65</accession>
<organism evidence="7 8">
    <name type="scientific">Bactrocera dorsalis</name>
    <name type="common">Oriental fruit fly</name>
    <name type="synonym">Dacus dorsalis</name>
    <dbReference type="NCBI Taxonomy" id="27457"/>
    <lineage>
        <taxon>Eukaryota</taxon>
        <taxon>Metazoa</taxon>
        <taxon>Ecdysozoa</taxon>
        <taxon>Arthropoda</taxon>
        <taxon>Hexapoda</taxon>
        <taxon>Insecta</taxon>
        <taxon>Pterygota</taxon>
        <taxon>Neoptera</taxon>
        <taxon>Endopterygota</taxon>
        <taxon>Diptera</taxon>
        <taxon>Brachycera</taxon>
        <taxon>Muscomorpha</taxon>
        <taxon>Tephritoidea</taxon>
        <taxon>Tephritidae</taxon>
        <taxon>Bactrocera</taxon>
        <taxon>Bactrocera</taxon>
    </lineage>
</organism>
<keyword evidence="3 5" id="KW-1133">Transmembrane helix</keyword>
<evidence type="ECO:0000256" key="4">
    <source>
        <dbReference type="ARBA" id="ARBA00023136"/>
    </source>
</evidence>
<dbReference type="PANTHER" id="PTHR11662:SF280">
    <property type="entry name" value="FI21844P1-RELATED"/>
    <property type="match status" value="1"/>
</dbReference>
<feature type="transmembrane region" description="Helical" evidence="5">
    <location>
        <begin position="392"/>
        <end position="411"/>
    </location>
</feature>
<keyword evidence="2 5" id="KW-0812">Transmembrane</keyword>
<evidence type="ECO:0000313" key="8">
    <source>
        <dbReference type="RefSeq" id="XP_049308912.1"/>
    </source>
</evidence>
<keyword evidence="7" id="KW-1185">Reference proteome</keyword>
<proteinExistence type="predicted"/>